<dbReference type="RefSeq" id="WP_150657177.1">
    <property type="nucleotide sequence ID" value="NZ_CABVJH010000005.1"/>
</dbReference>
<dbReference type="PANTHER" id="PTHR11070">
    <property type="entry name" value="UVRD / RECB / PCRA DNA HELICASE FAMILY MEMBER"/>
    <property type="match status" value="1"/>
</dbReference>
<feature type="domain" description="NERD" evidence="2">
    <location>
        <begin position="15"/>
        <end position="121"/>
    </location>
</feature>
<reference evidence="5 6" key="1">
    <citation type="submission" date="2019-09" db="EMBL/GenBank/DDBJ databases">
        <authorList>
            <person name="Chandra G."/>
            <person name="Truman W A."/>
        </authorList>
    </citation>
    <scope>NUCLEOTIDE SEQUENCE [LARGE SCALE GENOMIC DNA]</scope>
    <source>
        <strain evidence="5">PS943</strain>
    </source>
</reference>
<dbReference type="Pfam" id="PF13538">
    <property type="entry name" value="UvrD_C_2"/>
    <property type="match status" value="1"/>
</dbReference>
<dbReference type="Pfam" id="PF09848">
    <property type="entry name" value="SLFN-g3_helicase"/>
    <property type="match status" value="1"/>
</dbReference>
<dbReference type="Gene3D" id="3.40.50.300">
    <property type="entry name" value="P-loop containing nucleotide triphosphate hydrolases"/>
    <property type="match status" value="2"/>
</dbReference>
<dbReference type="InterPro" id="IPR027417">
    <property type="entry name" value="P-loop_NTPase"/>
</dbReference>
<dbReference type="InterPro" id="IPR011528">
    <property type="entry name" value="NERD"/>
</dbReference>
<dbReference type="Proteomes" id="UP000325645">
    <property type="component" value="Unassembled WGS sequence"/>
</dbReference>
<evidence type="ECO:0000256" key="1">
    <source>
        <dbReference type="ARBA" id="ARBA00034923"/>
    </source>
</evidence>
<evidence type="ECO:0000313" key="6">
    <source>
        <dbReference type="Proteomes" id="UP000325645"/>
    </source>
</evidence>
<protein>
    <recommendedName>
        <fullName evidence="1">DNA 3'-5' helicase II</fullName>
    </recommendedName>
</protein>
<feature type="domain" description="Schlafen group 3-like DNA/RNA helicase" evidence="3">
    <location>
        <begin position="232"/>
        <end position="347"/>
    </location>
</feature>
<proteinExistence type="predicted"/>
<accession>A0A5E7WDE5</accession>
<dbReference type="Pfam" id="PF08378">
    <property type="entry name" value="NERD"/>
    <property type="match status" value="1"/>
</dbReference>
<gene>
    <name evidence="5" type="ORF">PS943_03235</name>
</gene>
<dbReference type="AlphaFoldDB" id="A0A5E7WDE5"/>
<evidence type="ECO:0000259" key="3">
    <source>
        <dbReference type="Pfam" id="PF09848"/>
    </source>
</evidence>
<dbReference type="GO" id="GO:0043138">
    <property type="term" value="F:3'-5' DNA helicase activity"/>
    <property type="evidence" value="ECO:0007669"/>
    <property type="project" value="TreeGrafter"/>
</dbReference>
<dbReference type="GO" id="GO:0005524">
    <property type="term" value="F:ATP binding"/>
    <property type="evidence" value="ECO:0007669"/>
    <property type="project" value="InterPro"/>
</dbReference>
<sequence>MHMIPAFINESAPPGEIDVFRKLESSGHDWIVIHSLDLAPYNNYRRTEIDFVILIPDVGILCVEVKSHREIGFDGSSWYPDSVTKSPFRQAQDARFALRRRLVDRLSAFAHVPVIHCCVFPRADFAVPANVSIQPFEVMDRGRFAGCGTGEAFCDVLKRMAQLAIAADPQISPLKVLLSAFHRDEFINFCFPIRKRRPEKAAEILHREAELEKLLREQQRPVLRLTDNNPRVLVEGGAGTGKSLIGIEVARRKAAQGLRVGYLCFNRLIGSWAARELAADRHPDLIGGSAFSVLMSLTGIEPPNDPDADFWAQLPLLIQDRMTDPACAHDARFDYLVIDEAQDILARPDLLDCVRLLIDGDLIDGSYLMLGDFRNQVLTGADELEANLVEVRHQAARWLLTENCRNYKSIGQVAMTLSMADRSTYSGYMRHGGGLQTWDLTMYEDAKDQVRRISECIDLALDSGFRDEEITVLSFGAEQKSVLPLLREQSQRRFVSAAQFEAKGIRWSTVSAYKGLENKVIIIADVMPSDSGFNRHRFYTGITRAIERLYILCHASGKSQLVEWVACTGKDNE</sequence>
<dbReference type="InterPro" id="IPR000212">
    <property type="entry name" value="DNA_helicase_UvrD/REP"/>
</dbReference>
<dbReference type="GO" id="GO:0000725">
    <property type="term" value="P:recombinational repair"/>
    <property type="evidence" value="ECO:0007669"/>
    <property type="project" value="TreeGrafter"/>
</dbReference>
<dbReference type="EMBL" id="CABVJH010000005">
    <property type="protein sequence ID" value="VVQ33152.1"/>
    <property type="molecule type" value="Genomic_DNA"/>
</dbReference>
<evidence type="ECO:0000313" key="5">
    <source>
        <dbReference type="EMBL" id="VVQ33152.1"/>
    </source>
</evidence>
<evidence type="ECO:0000259" key="4">
    <source>
        <dbReference type="Pfam" id="PF13538"/>
    </source>
</evidence>
<name>A0A5E7WDE5_PSEFL</name>
<feature type="domain" description="UvrD-like helicase C-terminal" evidence="4">
    <location>
        <begin position="507"/>
        <end position="551"/>
    </location>
</feature>
<dbReference type="PANTHER" id="PTHR11070:SF2">
    <property type="entry name" value="ATP-DEPENDENT DNA HELICASE SRS2"/>
    <property type="match status" value="1"/>
</dbReference>
<organism evidence="5 6">
    <name type="scientific">Pseudomonas fluorescens</name>
    <dbReference type="NCBI Taxonomy" id="294"/>
    <lineage>
        <taxon>Bacteria</taxon>
        <taxon>Pseudomonadati</taxon>
        <taxon>Pseudomonadota</taxon>
        <taxon>Gammaproteobacteria</taxon>
        <taxon>Pseudomonadales</taxon>
        <taxon>Pseudomonadaceae</taxon>
        <taxon>Pseudomonas</taxon>
    </lineage>
</organism>
<dbReference type="GO" id="GO:0003677">
    <property type="term" value="F:DNA binding"/>
    <property type="evidence" value="ECO:0007669"/>
    <property type="project" value="InterPro"/>
</dbReference>
<dbReference type="SUPFAM" id="SSF52540">
    <property type="entry name" value="P-loop containing nucleoside triphosphate hydrolases"/>
    <property type="match status" value="1"/>
</dbReference>
<dbReference type="InterPro" id="IPR018647">
    <property type="entry name" value="SLFN_3-like_DNA/RNA_helicase"/>
</dbReference>
<evidence type="ECO:0000259" key="2">
    <source>
        <dbReference type="Pfam" id="PF08378"/>
    </source>
</evidence>
<dbReference type="InterPro" id="IPR027785">
    <property type="entry name" value="UvrD-like_helicase_C"/>
</dbReference>